<evidence type="ECO:0000256" key="8">
    <source>
        <dbReference type="HAMAP-Rule" id="MF_02078"/>
    </source>
</evidence>
<evidence type="ECO:0000256" key="3">
    <source>
        <dbReference type="ARBA" id="ARBA00022692"/>
    </source>
</evidence>
<dbReference type="PIRSF" id="PIRSF002869">
    <property type="entry name" value="MviN"/>
    <property type="match status" value="1"/>
</dbReference>
<comment type="pathway">
    <text evidence="8">Cell wall biogenesis; peptidoglycan biosynthesis.</text>
</comment>
<keyword evidence="2 8" id="KW-1003">Cell membrane</keyword>
<dbReference type="GO" id="GO:0008360">
    <property type="term" value="P:regulation of cell shape"/>
    <property type="evidence" value="ECO:0007669"/>
    <property type="project" value="UniProtKB-UniRule"/>
</dbReference>
<evidence type="ECO:0000256" key="7">
    <source>
        <dbReference type="ARBA" id="ARBA00023136"/>
    </source>
</evidence>
<comment type="function">
    <text evidence="8 9">Involved in peptidoglycan biosynthesis. Transports lipid-linked peptidoglycan precursors from the inner to the outer leaflet of the cytoplasmic membrane.</text>
</comment>
<dbReference type="PANTHER" id="PTHR47019">
    <property type="entry name" value="LIPID II FLIPPASE MURJ"/>
    <property type="match status" value="1"/>
</dbReference>
<evidence type="ECO:0000256" key="4">
    <source>
        <dbReference type="ARBA" id="ARBA00022960"/>
    </source>
</evidence>
<keyword evidence="6 8" id="KW-1133">Transmembrane helix</keyword>
<dbReference type="InterPro" id="IPR004268">
    <property type="entry name" value="MurJ"/>
</dbReference>
<dbReference type="Proteomes" id="UP000612362">
    <property type="component" value="Unassembled WGS sequence"/>
</dbReference>
<feature type="transmembrane region" description="Helical" evidence="8">
    <location>
        <begin position="346"/>
        <end position="366"/>
    </location>
</feature>
<feature type="transmembrane region" description="Helical" evidence="8">
    <location>
        <begin position="301"/>
        <end position="326"/>
    </location>
</feature>
<dbReference type="GO" id="GO:0071555">
    <property type="term" value="P:cell wall organization"/>
    <property type="evidence" value="ECO:0007669"/>
    <property type="project" value="UniProtKB-UniRule"/>
</dbReference>
<dbReference type="UniPathway" id="UPA00219"/>
<keyword evidence="5 8" id="KW-0573">Peptidoglycan synthesis</keyword>
<dbReference type="GO" id="GO:0009252">
    <property type="term" value="P:peptidoglycan biosynthetic process"/>
    <property type="evidence" value="ECO:0007669"/>
    <property type="project" value="UniProtKB-UniRule"/>
</dbReference>
<keyword evidence="11" id="KW-1185">Reference proteome</keyword>
<dbReference type="GO" id="GO:0015648">
    <property type="term" value="F:lipid-linked peptidoglycan transporter activity"/>
    <property type="evidence" value="ECO:0007669"/>
    <property type="project" value="UniProtKB-UniRule"/>
</dbReference>
<dbReference type="AlphaFoldDB" id="A0A8J3HY99"/>
<dbReference type="Pfam" id="PF03023">
    <property type="entry name" value="MurJ"/>
    <property type="match status" value="1"/>
</dbReference>
<dbReference type="HAMAP" id="MF_02078">
    <property type="entry name" value="MurJ_MviN"/>
    <property type="match status" value="1"/>
</dbReference>
<sequence length="538" mass="58945">MSQEIPETSIKNWQDEEMRSALDASGNVGLTSVADTPHPLQEKPSRFRRAWGGRTFRFNLSNFRLNGGLSSRRFSIVEASVLLILGILASKGLGVLRQSIFNAFFGIGPEANAFYAAIRLPDALFNLIAGGALSHAFIPVFLAYEKRQGQEEAWKLSSLIFNVMLLVLTVVVVVGEFFVPAFTRSLLVPGYTEAEKELTITLTRIMLFQPLILCLGTIVTGVLNSKRQFLLPAFAIAIYNLGLIAGLICTRLVPEVGIYGPTIGVLIASLLQVVVQVVPLLKQGVRYSFIWNLRHPGLLEVLRLLGPNSLSLAVVYIALIIETYFVSYLPDAGSLAALHNADMLQLLPYSLLSQAIGQALLPHLTVHAAAGRFVRMRQMALRVMGASILLTVPAALMLALGGQWLIRLIFQHGAFDTHSTELTYLALLGYVFAIPGVTAGDLMTRGFLALKDATTPLITNVVALLCRVGGIVMFLWLLPRPYIILSIPLAYALSALLEALLLSALLFGNLHRKVRQDRGMQRLLRYRLHLVGARAKKG</sequence>
<feature type="transmembrane region" description="Helical" evidence="8">
    <location>
        <begin position="202"/>
        <end position="223"/>
    </location>
</feature>
<accession>A0A8J3HY99</accession>
<keyword evidence="8 9" id="KW-0961">Cell wall biogenesis/degradation</keyword>
<keyword evidence="4 8" id="KW-0133">Cell shape</keyword>
<evidence type="ECO:0000256" key="5">
    <source>
        <dbReference type="ARBA" id="ARBA00022984"/>
    </source>
</evidence>
<dbReference type="GO" id="GO:0005886">
    <property type="term" value="C:plasma membrane"/>
    <property type="evidence" value="ECO:0007669"/>
    <property type="project" value="UniProtKB-SubCell"/>
</dbReference>
<comment type="similarity">
    <text evidence="8 9">Belongs to the MurJ/MviN family.</text>
</comment>
<dbReference type="CDD" id="cd13123">
    <property type="entry name" value="MATE_MurJ_like"/>
    <property type="match status" value="1"/>
</dbReference>
<dbReference type="NCBIfam" id="TIGR01695">
    <property type="entry name" value="murJ_mviN"/>
    <property type="match status" value="1"/>
</dbReference>
<feature type="transmembrane region" description="Helical" evidence="8">
    <location>
        <begin position="156"/>
        <end position="182"/>
    </location>
</feature>
<comment type="caution">
    <text evidence="10">The sequence shown here is derived from an EMBL/GenBank/DDBJ whole genome shotgun (WGS) entry which is preliminary data.</text>
</comment>
<dbReference type="PRINTS" id="PR01806">
    <property type="entry name" value="VIRFACTRMVIN"/>
</dbReference>
<dbReference type="RefSeq" id="WP_220192693.1">
    <property type="nucleotide sequence ID" value="NZ_BNJF01000001.1"/>
</dbReference>
<dbReference type="GO" id="GO:0034204">
    <property type="term" value="P:lipid translocation"/>
    <property type="evidence" value="ECO:0007669"/>
    <property type="project" value="TreeGrafter"/>
</dbReference>
<dbReference type="PANTHER" id="PTHR47019:SF1">
    <property type="entry name" value="LIPID II FLIPPASE MURJ"/>
    <property type="match status" value="1"/>
</dbReference>
<dbReference type="EMBL" id="BNJF01000001">
    <property type="protein sequence ID" value="GHO43208.1"/>
    <property type="molecule type" value="Genomic_DNA"/>
</dbReference>
<name>A0A8J3HY99_9CHLR</name>
<keyword evidence="8 9" id="KW-0813">Transport</keyword>
<evidence type="ECO:0000313" key="10">
    <source>
        <dbReference type="EMBL" id="GHO43208.1"/>
    </source>
</evidence>
<evidence type="ECO:0000256" key="1">
    <source>
        <dbReference type="ARBA" id="ARBA00004651"/>
    </source>
</evidence>
<feature type="transmembrane region" description="Helical" evidence="8">
    <location>
        <begin position="422"/>
        <end position="443"/>
    </location>
</feature>
<keyword evidence="7 8" id="KW-0472">Membrane</keyword>
<feature type="transmembrane region" description="Helical" evidence="8">
    <location>
        <begin position="124"/>
        <end position="144"/>
    </location>
</feature>
<feature type="transmembrane region" description="Helical" evidence="8">
    <location>
        <begin position="230"/>
        <end position="253"/>
    </location>
</feature>
<protein>
    <recommendedName>
        <fullName evidence="8">Probable lipid II flippase MurJ</fullName>
    </recommendedName>
</protein>
<reference evidence="10" key="1">
    <citation type="submission" date="2020-10" db="EMBL/GenBank/DDBJ databases">
        <title>Taxonomic study of unclassified bacteria belonging to the class Ktedonobacteria.</title>
        <authorList>
            <person name="Yabe S."/>
            <person name="Wang C.M."/>
            <person name="Zheng Y."/>
            <person name="Sakai Y."/>
            <person name="Cavaletti L."/>
            <person name="Monciardini P."/>
            <person name="Donadio S."/>
        </authorList>
    </citation>
    <scope>NUCLEOTIDE SEQUENCE</scope>
    <source>
        <strain evidence="10">SOSP1-1</strain>
    </source>
</reference>
<gene>
    <name evidence="8" type="primary">murJ</name>
    <name evidence="10" type="ORF">KSX_13710</name>
</gene>
<evidence type="ECO:0000256" key="9">
    <source>
        <dbReference type="PIRNR" id="PIRNR002869"/>
    </source>
</evidence>
<feature type="transmembrane region" description="Helical" evidence="8">
    <location>
        <begin position="387"/>
        <end position="410"/>
    </location>
</feature>
<organism evidence="10 11">
    <name type="scientific">Ktedonospora formicarum</name>
    <dbReference type="NCBI Taxonomy" id="2778364"/>
    <lineage>
        <taxon>Bacteria</taxon>
        <taxon>Bacillati</taxon>
        <taxon>Chloroflexota</taxon>
        <taxon>Ktedonobacteria</taxon>
        <taxon>Ktedonobacterales</taxon>
        <taxon>Ktedonobacteraceae</taxon>
        <taxon>Ktedonospora</taxon>
    </lineage>
</organism>
<feature type="transmembrane region" description="Helical" evidence="8">
    <location>
        <begin position="74"/>
        <end position="93"/>
    </location>
</feature>
<evidence type="ECO:0000313" key="11">
    <source>
        <dbReference type="Proteomes" id="UP000612362"/>
    </source>
</evidence>
<evidence type="ECO:0000256" key="6">
    <source>
        <dbReference type="ARBA" id="ARBA00022989"/>
    </source>
</evidence>
<feature type="transmembrane region" description="Helical" evidence="8">
    <location>
        <begin position="483"/>
        <end position="508"/>
    </location>
</feature>
<keyword evidence="3 8" id="KW-0812">Transmembrane</keyword>
<comment type="subcellular location">
    <subcellularLocation>
        <location evidence="1 8">Cell membrane</location>
        <topology evidence="1 8">Multi-pass membrane protein</topology>
    </subcellularLocation>
</comment>
<feature type="transmembrane region" description="Helical" evidence="8">
    <location>
        <begin position="259"/>
        <end position="281"/>
    </location>
</feature>
<evidence type="ECO:0000256" key="2">
    <source>
        <dbReference type="ARBA" id="ARBA00022475"/>
    </source>
</evidence>
<feature type="transmembrane region" description="Helical" evidence="8">
    <location>
        <begin position="455"/>
        <end position="477"/>
    </location>
</feature>
<dbReference type="InterPro" id="IPR051050">
    <property type="entry name" value="Lipid_II_flippase_MurJ/MviN"/>
</dbReference>
<proteinExistence type="inferred from homology"/>